<organism evidence="1 2">
    <name type="scientific">Galbibacter marinus</name>
    <dbReference type="NCBI Taxonomy" id="555500"/>
    <lineage>
        <taxon>Bacteria</taxon>
        <taxon>Pseudomonadati</taxon>
        <taxon>Bacteroidota</taxon>
        <taxon>Flavobacteriia</taxon>
        <taxon>Flavobacteriales</taxon>
        <taxon>Flavobacteriaceae</taxon>
        <taxon>Galbibacter</taxon>
    </lineage>
</organism>
<comment type="caution">
    <text evidence="1">The sequence shown here is derived from an EMBL/GenBank/DDBJ whole genome shotgun (WGS) entry which is preliminary data.</text>
</comment>
<evidence type="ECO:0000313" key="2">
    <source>
        <dbReference type="Proteomes" id="UP000007364"/>
    </source>
</evidence>
<protein>
    <submittedName>
        <fullName evidence="1">Uncharacterized protein</fullName>
    </submittedName>
</protein>
<dbReference type="RefSeq" id="WP_008991549.1">
    <property type="nucleotide sequence ID" value="NZ_AMSG01000009.1"/>
</dbReference>
<dbReference type="Proteomes" id="UP000007364">
    <property type="component" value="Unassembled WGS sequence"/>
</dbReference>
<proteinExistence type="predicted"/>
<name>K2PRV7_9FLAO</name>
<gene>
    <name evidence="1" type="ORF">I215_08471</name>
</gene>
<dbReference type="OrthoDB" id="1445783at2"/>
<dbReference type="STRING" id="555500.I215_08471"/>
<reference evidence="1 2" key="1">
    <citation type="journal article" date="2012" name="J. Bacteriol.">
        <title>Genome Sequence of Galbibacter marinum Type Strain ck-I2-15.</title>
        <authorList>
            <person name="Lai Q."/>
            <person name="Li C."/>
            <person name="Shao Z."/>
        </authorList>
    </citation>
    <scope>NUCLEOTIDE SEQUENCE [LARGE SCALE GENOMIC DNA]</scope>
    <source>
        <strain evidence="2">ck-I2-15</strain>
    </source>
</reference>
<dbReference type="AlphaFoldDB" id="K2PRV7"/>
<keyword evidence="2" id="KW-1185">Reference proteome</keyword>
<sequence>MEYVKMIWDFMGEDGHSTANHFEIHLKEFLSRDQIPFKEIGTETPIEKGHSLVYLIVEMGYVDQLRAALKPHRGQKVSL</sequence>
<dbReference type="EMBL" id="AMSG01000009">
    <property type="protein sequence ID" value="EKF55265.1"/>
    <property type="molecule type" value="Genomic_DNA"/>
</dbReference>
<evidence type="ECO:0000313" key="1">
    <source>
        <dbReference type="EMBL" id="EKF55265.1"/>
    </source>
</evidence>
<accession>K2PRV7</accession>